<dbReference type="GO" id="GO:0008270">
    <property type="term" value="F:zinc ion binding"/>
    <property type="evidence" value="ECO:0007669"/>
    <property type="project" value="InterPro"/>
</dbReference>
<dbReference type="AlphaFoldDB" id="A0AB35UUW7"/>
<comment type="cofactor">
    <cofactor evidence="2">
        <name>Zn(2+)</name>
        <dbReference type="ChEBI" id="CHEBI:29105"/>
    </cofactor>
    <text evidence="2">Binds 2 Zn(2+) ions per subunit. One is catalytic and the other provides a structural contribution.</text>
</comment>
<dbReference type="InterPro" id="IPR000771">
    <property type="entry name" value="FBA_II"/>
</dbReference>
<accession>A0AB35UUW7</accession>
<dbReference type="CDD" id="cd00947">
    <property type="entry name" value="TBP_aldolase_IIB"/>
    <property type="match status" value="1"/>
</dbReference>
<feature type="binding site" evidence="2">
    <location>
        <position position="133"/>
    </location>
    <ligand>
        <name>Zn(2+)</name>
        <dbReference type="ChEBI" id="CHEBI:29105"/>
        <label>2</label>
    </ligand>
</feature>
<gene>
    <name evidence="3" type="ORF">MQE39_16595</name>
</gene>
<dbReference type="SUPFAM" id="SSF51569">
    <property type="entry name" value="Aldolase"/>
    <property type="match status" value="1"/>
</dbReference>
<dbReference type="PIRSF" id="PIRSF001359">
    <property type="entry name" value="F_bP_aldolase_II"/>
    <property type="match status" value="1"/>
</dbReference>
<organism evidence="3 4">
    <name type="scientific">Dielma fastidiosa</name>
    <dbReference type="NCBI Taxonomy" id="1034346"/>
    <lineage>
        <taxon>Bacteria</taxon>
        <taxon>Bacillati</taxon>
        <taxon>Bacillota</taxon>
        <taxon>Erysipelotrichia</taxon>
        <taxon>Erysipelotrichales</taxon>
        <taxon>Erysipelotrichaceae</taxon>
        <taxon>Dielma</taxon>
    </lineage>
</organism>
<dbReference type="GO" id="GO:0005975">
    <property type="term" value="P:carbohydrate metabolic process"/>
    <property type="evidence" value="ECO:0007669"/>
    <property type="project" value="InterPro"/>
</dbReference>
<dbReference type="Pfam" id="PF01116">
    <property type="entry name" value="F_bP_aldolase"/>
    <property type="match status" value="1"/>
</dbReference>
<dbReference type="RefSeq" id="WP_320885002.1">
    <property type="nucleotide sequence ID" value="NZ_BAABZA010000001.1"/>
</dbReference>
<feature type="binding site" evidence="2">
    <location>
        <position position="179"/>
    </location>
    <ligand>
        <name>Zn(2+)</name>
        <dbReference type="ChEBI" id="CHEBI:29105"/>
        <label>1</label>
        <note>catalytic</note>
    </ligand>
</feature>
<evidence type="ECO:0000256" key="2">
    <source>
        <dbReference type="PIRSR" id="PIRSR001359-3"/>
    </source>
</evidence>
<dbReference type="Gene3D" id="3.20.20.70">
    <property type="entry name" value="Aldolase class I"/>
    <property type="match status" value="1"/>
</dbReference>
<dbReference type="InterPro" id="IPR013785">
    <property type="entry name" value="Aldolase_TIM"/>
</dbReference>
<proteinExistence type="predicted"/>
<keyword evidence="2" id="KW-0862">Zinc</keyword>
<dbReference type="EMBL" id="JALDAW010000023">
    <property type="protein sequence ID" value="MDY5169737.1"/>
    <property type="molecule type" value="Genomic_DNA"/>
</dbReference>
<feature type="binding site" evidence="2">
    <location>
        <position position="210"/>
    </location>
    <ligand>
        <name>Zn(2+)</name>
        <dbReference type="ChEBI" id="CHEBI:29105"/>
        <label>1</label>
        <note>catalytic</note>
    </ligand>
</feature>
<dbReference type="Proteomes" id="UP001276902">
    <property type="component" value="Unassembled WGS sequence"/>
</dbReference>
<name>A0AB35UUW7_9FIRM</name>
<dbReference type="PANTHER" id="PTHR30304:SF0">
    <property type="entry name" value="D-TAGATOSE-1,6-BISPHOSPHATE ALDOLASE SUBUNIT GATY-RELATED"/>
    <property type="match status" value="1"/>
</dbReference>
<dbReference type="GO" id="GO:0016832">
    <property type="term" value="F:aldehyde-lyase activity"/>
    <property type="evidence" value="ECO:0007669"/>
    <property type="project" value="InterPro"/>
</dbReference>
<feature type="active site" description="Proton donor" evidence="1">
    <location>
        <position position="81"/>
    </location>
</feature>
<sequence length="289" mass="31790">MMLLNMNELLKVAKENHFAVGAFNVCDSVLLKTVIETAEANNAPVIVELAPPEVDFVGDEFFQLATERLRNAKVPAVLHLDHGKTVEDCVRAIRNGFTSVMIDGSELSYEENIALTQRVVEIAHAVNVSVEAEIGTIGAMSDSVEGGVENITYTKPEEVEDFSQRTGLDSLAIAIGTAHGIYPTGFVPELKLEVLDAIHQLTPDLPLVLHGGSSNKDEEIHQACLRGINKVNIASDYRKAFFSQLEKTLNEKHLFWTADAVDEAMKEAKKVITHKMQLFDCIGKADLYK</sequence>
<comment type="caution">
    <text evidence="3">The sequence shown here is derived from an EMBL/GenBank/DDBJ whole genome shotgun (WGS) entry which is preliminary data.</text>
</comment>
<evidence type="ECO:0000313" key="4">
    <source>
        <dbReference type="Proteomes" id="UP001276902"/>
    </source>
</evidence>
<reference evidence="3" key="1">
    <citation type="submission" date="2022-03" db="EMBL/GenBank/DDBJ databases">
        <title>First case of bacteraemia caused by Dielma fastidiosa in a patient hospitalised with diverticulitis.</title>
        <authorList>
            <person name="Forman-Ankjaer B."/>
            <person name="Hvid-Jensen F."/>
            <person name="Kobel C.M."/>
            <person name="Greve T."/>
        </authorList>
    </citation>
    <scope>NUCLEOTIDE SEQUENCE</scope>
    <source>
        <strain evidence="3">AUH_DF_2021</strain>
    </source>
</reference>
<evidence type="ECO:0000256" key="1">
    <source>
        <dbReference type="PIRSR" id="PIRSR001359-1"/>
    </source>
</evidence>
<dbReference type="PANTHER" id="PTHR30304">
    <property type="entry name" value="D-TAGATOSE-1,6-BISPHOSPHATE ALDOLASE"/>
    <property type="match status" value="1"/>
</dbReference>
<dbReference type="NCBIfam" id="TIGR00167">
    <property type="entry name" value="cbbA"/>
    <property type="match status" value="1"/>
</dbReference>
<dbReference type="NCBIfam" id="NF006042">
    <property type="entry name" value="PRK08185.1"/>
    <property type="match status" value="1"/>
</dbReference>
<keyword evidence="2" id="KW-0479">Metal-binding</keyword>
<dbReference type="InterPro" id="IPR050246">
    <property type="entry name" value="Class_II_FBP_aldolase"/>
</dbReference>
<feature type="binding site" evidence="2">
    <location>
        <position position="82"/>
    </location>
    <ligand>
        <name>Zn(2+)</name>
        <dbReference type="ChEBI" id="CHEBI:29105"/>
        <label>1</label>
        <note>catalytic</note>
    </ligand>
</feature>
<protein>
    <submittedName>
        <fullName evidence="3">Ketose-bisphosphate aldolase</fullName>
    </submittedName>
</protein>
<evidence type="ECO:0000313" key="3">
    <source>
        <dbReference type="EMBL" id="MDY5169737.1"/>
    </source>
</evidence>
<feature type="binding site" evidence="2">
    <location>
        <position position="103"/>
    </location>
    <ligand>
        <name>Zn(2+)</name>
        <dbReference type="ChEBI" id="CHEBI:29105"/>
        <label>2</label>
    </ligand>
</feature>